<organism evidence="6 7">
    <name type="scientific">Vulcanisaeta moutnovskia (strain 768-28)</name>
    <dbReference type="NCBI Taxonomy" id="985053"/>
    <lineage>
        <taxon>Archaea</taxon>
        <taxon>Thermoproteota</taxon>
        <taxon>Thermoprotei</taxon>
        <taxon>Thermoproteales</taxon>
        <taxon>Thermoproteaceae</taxon>
        <taxon>Vulcanisaeta</taxon>
    </lineage>
</organism>
<dbReference type="NCBIfam" id="TIGR02066">
    <property type="entry name" value="dsrB"/>
    <property type="match status" value="1"/>
</dbReference>
<dbReference type="GO" id="GO:0046872">
    <property type="term" value="F:metal ion binding"/>
    <property type="evidence" value="ECO:0007669"/>
    <property type="project" value="UniProtKB-KW"/>
</dbReference>
<protein>
    <submittedName>
        <fullName evidence="6">Dissimilatory sulfite reductase subunit B</fullName>
    </submittedName>
</protein>
<dbReference type="InterPro" id="IPR011808">
    <property type="entry name" value="DsrB"/>
</dbReference>
<keyword evidence="4" id="KW-0411">Iron-sulfur</keyword>
<accession>F0QUQ2</accession>
<evidence type="ECO:0000313" key="6">
    <source>
        <dbReference type="EMBL" id="ADY00713.1"/>
    </source>
</evidence>
<evidence type="ECO:0000256" key="2">
    <source>
        <dbReference type="ARBA" id="ARBA00022723"/>
    </source>
</evidence>
<dbReference type="HOGENOM" id="CLU_044442_0_0_2"/>
<dbReference type="PANTHER" id="PTHR11493">
    <property type="entry name" value="SULFITE REDUCTASE [NADPH] SUBUNIT BETA-RELATED"/>
    <property type="match status" value="1"/>
</dbReference>
<evidence type="ECO:0000313" key="7">
    <source>
        <dbReference type="Proteomes" id="UP000007485"/>
    </source>
</evidence>
<dbReference type="SUPFAM" id="SSF55124">
    <property type="entry name" value="Nitrite/Sulfite reductase N-terminal domain-like"/>
    <property type="match status" value="1"/>
</dbReference>
<dbReference type="SUPFAM" id="SSF54862">
    <property type="entry name" value="4Fe-4S ferredoxins"/>
    <property type="match status" value="1"/>
</dbReference>
<dbReference type="GO" id="GO:0009055">
    <property type="term" value="F:electron transfer activity"/>
    <property type="evidence" value="ECO:0007669"/>
    <property type="project" value="InterPro"/>
</dbReference>
<evidence type="ECO:0000259" key="5">
    <source>
        <dbReference type="PROSITE" id="PS51379"/>
    </source>
</evidence>
<dbReference type="Pfam" id="PF01077">
    <property type="entry name" value="NIR_SIR"/>
    <property type="match status" value="1"/>
</dbReference>
<evidence type="ECO:0000256" key="3">
    <source>
        <dbReference type="ARBA" id="ARBA00023004"/>
    </source>
</evidence>
<dbReference type="InterPro" id="IPR036136">
    <property type="entry name" value="Nit/Sulf_reduc_fer-like_dom_sf"/>
</dbReference>
<dbReference type="KEGG" id="vmo:VMUT_0502"/>
<keyword evidence="7" id="KW-1185">Reference proteome</keyword>
<dbReference type="GO" id="GO:0006790">
    <property type="term" value="P:sulfur compound metabolic process"/>
    <property type="evidence" value="ECO:0007669"/>
    <property type="project" value="InterPro"/>
</dbReference>
<evidence type="ECO:0000256" key="1">
    <source>
        <dbReference type="ARBA" id="ARBA00022485"/>
    </source>
</evidence>
<evidence type="ECO:0000256" key="4">
    <source>
        <dbReference type="ARBA" id="ARBA00023014"/>
    </source>
</evidence>
<dbReference type="PANTHER" id="PTHR11493:SF54">
    <property type="entry name" value="ANAEROBIC SULFITE REDUCTASE SUBUNIT C"/>
    <property type="match status" value="1"/>
</dbReference>
<dbReference type="GO" id="GO:0020037">
    <property type="term" value="F:heme binding"/>
    <property type="evidence" value="ECO:0007669"/>
    <property type="project" value="InterPro"/>
</dbReference>
<feature type="domain" description="4Fe-4S ferredoxin-type" evidence="5">
    <location>
        <begin position="249"/>
        <end position="278"/>
    </location>
</feature>
<dbReference type="Pfam" id="PF03460">
    <property type="entry name" value="NIR_SIR_ferr"/>
    <property type="match status" value="1"/>
</dbReference>
<sequence length="378" mass="41893">MMLMSLSITPEPRDRMNKRLPVPFSTQLPEVIRSNYGRWIDRKFHGNGIIEHVSETGDKVFTVKVGLPSNSRVSVDTLEKFIEIADKYGLGVVRATRGMNIEFITDSLDKALKIKEEVEKLGFPVGGWGTSLWHITSCTAYLTCTTAVVDAPSITQVLYNNLKPYFTGEEKLPAKLMVFVAGCTNVCGGTLAGDIVIVGHYGQAPKPDPERIKFCLPSSTEALKKAVPDVAAVCPVGAIKVFGKPDGSVGIEVDERKCIACGRCKNVCDYFDWDPTKIGVAIFVGGKTSNTGTGPRLPYKVIPWLPVNPPEYREIVAAVKKIIDVWRREAQPGERLGDYIDRISIDEFMSKVGVPRTRHNRCEEASWNFGVRQFITYM</sequence>
<dbReference type="eggNOG" id="arCOG02059">
    <property type="taxonomic scope" value="Archaea"/>
</dbReference>
<dbReference type="InterPro" id="IPR045854">
    <property type="entry name" value="NO2/SO3_Rdtase_4Fe4S_sf"/>
</dbReference>
<gene>
    <name evidence="6" type="ordered locus">VMUT_0502</name>
</gene>
<dbReference type="STRING" id="985053.VMUT_0502"/>
<keyword evidence="2" id="KW-0479">Metal-binding</keyword>
<dbReference type="EMBL" id="CP002529">
    <property type="protein sequence ID" value="ADY00713.1"/>
    <property type="molecule type" value="Genomic_DNA"/>
</dbReference>
<dbReference type="PROSITE" id="PS51379">
    <property type="entry name" value="4FE4S_FER_2"/>
    <property type="match status" value="1"/>
</dbReference>
<dbReference type="InterPro" id="IPR045169">
    <property type="entry name" value="NO2/SO3_Rdtase_4Fe4S_prot"/>
</dbReference>
<dbReference type="Gene3D" id="3.30.70.20">
    <property type="match status" value="1"/>
</dbReference>
<dbReference type="Gene3D" id="3.30.70.3340">
    <property type="match status" value="1"/>
</dbReference>
<name>F0QUQ2_VULM7</name>
<dbReference type="Gene3D" id="3.30.413.10">
    <property type="entry name" value="Sulfite Reductase Hemoprotein, domain 1"/>
    <property type="match status" value="1"/>
</dbReference>
<dbReference type="GO" id="GO:0051539">
    <property type="term" value="F:4 iron, 4 sulfur cluster binding"/>
    <property type="evidence" value="ECO:0007669"/>
    <property type="project" value="UniProtKB-KW"/>
</dbReference>
<keyword evidence="3" id="KW-0408">Iron</keyword>
<dbReference type="InterPro" id="IPR017896">
    <property type="entry name" value="4Fe4S_Fe-S-bd"/>
</dbReference>
<reference evidence="6 7" key="1">
    <citation type="journal article" date="2011" name="J. Bacteriol.">
        <title>Complete genome sequence of 'Vulcanisaeta moutnovskia' strain 768-28, a novel member of the hyperthermophilic crenarchaeal genus vulcanisaeta.</title>
        <authorList>
            <person name="Gumerov V.M."/>
            <person name="Mardanov A.V."/>
            <person name="Beletsky A.V."/>
            <person name="Prokofeva M.I."/>
            <person name="Bonch-Osmolovskaya E.A."/>
            <person name="Ravin N.V."/>
            <person name="Skryabin K.G."/>
        </authorList>
    </citation>
    <scope>NUCLEOTIDE SEQUENCE [LARGE SCALE GENOMIC DNA]</scope>
    <source>
        <strain evidence="6 7">768-28</strain>
    </source>
</reference>
<dbReference type="InterPro" id="IPR006067">
    <property type="entry name" value="NO2/SO3_Rdtase_4Fe4S_dom"/>
</dbReference>
<keyword evidence="1" id="KW-0004">4Fe-4S</keyword>
<dbReference type="SUPFAM" id="SSF56014">
    <property type="entry name" value="Nitrite and sulphite reductase 4Fe-4S domain-like"/>
    <property type="match status" value="1"/>
</dbReference>
<dbReference type="Proteomes" id="UP000007485">
    <property type="component" value="Chromosome"/>
</dbReference>
<dbReference type="InterPro" id="IPR005117">
    <property type="entry name" value="NiRdtase/SiRdtase_haem-b_fer"/>
</dbReference>
<proteinExistence type="predicted"/>
<dbReference type="AlphaFoldDB" id="F0QUQ2"/>
<dbReference type="GO" id="GO:0018551">
    <property type="term" value="F:dissimilatory sulfite reductase (NADH) activity"/>
    <property type="evidence" value="ECO:0007669"/>
    <property type="project" value="InterPro"/>
</dbReference>